<dbReference type="RefSeq" id="WP_127765039.1">
    <property type="nucleotide sequence ID" value="NZ_SADE01000001.1"/>
</dbReference>
<keyword evidence="3" id="KW-1185">Reference proteome</keyword>
<dbReference type="CDD" id="cd19095">
    <property type="entry name" value="AKR_PA4992-like"/>
    <property type="match status" value="1"/>
</dbReference>
<dbReference type="PANTHER" id="PTHR43312">
    <property type="entry name" value="D-THREO-ALDOSE 1-DEHYDROGENASE"/>
    <property type="match status" value="1"/>
</dbReference>
<dbReference type="AlphaFoldDB" id="A0A3S3USP6"/>
<dbReference type="InterPro" id="IPR036812">
    <property type="entry name" value="NAD(P)_OxRdtase_dom_sf"/>
</dbReference>
<dbReference type="Proteomes" id="UP000287447">
    <property type="component" value="Unassembled WGS sequence"/>
</dbReference>
<dbReference type="Gene3D" id="3.20.20.100">
    <property type="entry name" value="NADP-dependent oxidoreductase domain"/>
    <property type="match status" value="1"/>
</dbReference>
<dbReference type="EMBL" id="SADE01000001">
    <property type="protein sequence ID" value="RVU39668.1"/>
    <property type="molecule type" value="Genomic_DNA"/>
</dbReference>
<organism evidence="2 3">
    <name type="scientific">Hwanghaeella grinnelliae</name>
    <dbReference type="NCBI Taxonomy" id="2500179"/>
    <lineage>
        <taxon>Bacteria</taxon>
        <taxon>Pseudomonadati</taxon>
        <taxon>Pseudomonadota</taxon>
        <taxon>Alphaproteobacteria</taxon>
        <taxon>Rhodospirillales</taxon>
        <taxon>Rhodospirillaceae</taxon>
        <taxon>Hwanghaeella</taxon>
    </lineage>
</organism>
<sequence>MAFPVHRREFLIGSLAASMLGIPIAGSAAALKLSKRIPATGEMLPAIGMGTWITFNVGPVPALRAQRAEVLRRFFSHGGGMIDSSPMYGTAEDVLGDCFQRLGSTDGLFSASKVWTRDADEGRSQLADSFRLWGIDRFNLMQVHNLVNWEAHLPMLAERKKAGRIRYLGVTTSHGSRHAEMAQVMKSEHVDFVQLTYNILDREAEVRLLPMAADLGKAVIANRPFRRGSLPDALRGKPLPEWSSELGIATWPEYLLKFIISHPAITCAIPATSQIAHMDENMRAMEGPMPDAAMRRRMIDYVAAL</sequence>
<dbReference type="PANTHER" id="PTHR43312:SF1">
    <property type="entry name" value="NADP-DEPENDENT OXIDOREDUCTASE DOMAIN-CONTAINING PROTEIN"/>
    <property type="match status" value="1"/>
</dbReference>
<comment type="caution">
    <text evidence="2">The sequence shown here is derived from an EMBL/GenBank/DDBJ whole genome shotgun (WGS) entry which is preliminary data.</text>
</comment>
<dbReference type="Pfam" id="PF00248">
    <property type="entry name" value="Aldo_ket_red"/>
    <property type="match status" value="1"/>
</dbReference>
<reference evidence="3" key="1">
    <citation type="submission" date="2019-01" db="EMBL/GenBank/DDBJ databases">
        <title>Gri0909 isolated from a small marine red alga.</title>
        <authorList>
            <person name="Kim J."/>
            <person name="Jeong S.E."/>
            <person name="Jeon C.O."/>
        </authorList>
    </citation>
    <scope>NUCLEOTIDE SEQUENCE [LARGE SCALE GENOMIC DNA]</scope>
    <source>
        <strain evidence="3">Gri0909</strain>
    </source>
</reference>
<dbReference type="InterPro" id="IPR023210">
    <property type="entry name" value="NADP_OxRdtase_dom"/>
</dbReference>
<feature type="domain" description="NADP-dependent oxidoreductase" evidence="1">
    <location>
        <begin position="47"/>
        <end position="295"/>
    </location>
</feature>
<dbReference type="SUPFAM" id="SSF51430">
    <property type="entry name" value="NAD(P)-linked oxidoreductase"/>
    <property type="match status" value="1"/>
</dbReference>
<evidence type="ECO:0000313" key="2">
    <source>
        <dbReference type="EMBL" id="RVU39668.1"/>
    </source>
</evidence>
<dbReference type="InterPro" id="IPR053135">
    <property type="entry name" value="AKR2_Oxidoreductase"/>
</dbReference>
<proteinExistence type="predicted"/>
<protein>
    <submittedName>
        <fullName evidence="2">Aldo/keto reductase</fullName>
    </submittedName>
</protein>
<name>A0A3S3USP6_9PROT</name>
<dbReference type="OrthoDB" id="9783572at2"/>
<evidence type="ECO:0000313" key="3">
    <source>
        <dbReference type="Proteomes" id="UP000287447"/>
    </source>
</evidence>
<accession>A0A3S3USP6</accession>
<evidence type="ECO:0000259" key="1">
    <source>
        <dbReference type="Pfam" id="PF00248"/>
    </source>
</evidence>
<gene>
    <name evidence="2" type="ORF">EOI86_10725</name>
</gene>